<protein>
    <recommendedName>
        <fullName evidence="10">EGF-like domain-containing protein</fullName>
    </recommendedName>
</protein>
<dbReference type="PROSITE" id="PS01186">
    <property type="entry name" value="EGF_2"/>
    <property type="match status" value="2"/>
</dbReference>
<evidence type="ECO:0000256" key="5">
    <source>
        <dbReference type="ARBA" id="ARBA00022737"/>
    </source>
</evidence>
<dbReference type="Gene3D" id="2.10.25.10">
    <property type="entry name" value="Laminin"/>
    <property type="match status" value="4"/>
</dbReference>
<dbReference type="Pfam" id="PF14670">
    <property type="entry name" value="FXa_inhibition"/>
    <property type="match status" value="2"/>
</dbReference>
<dbReference type="AlphaFoldDB" id="A0A8I6SK75"/>
<keyword evidence="6" id="KW-1015">Disulfide bond</keyword>
<proteinExistence type="predicted"/>
<sequence>MLHQLPIWRGWKLAHTPHLRARDAQSIGTGPQPHMDLFTVILTAAVVTSVLSSSSSIDNKNDSHIEKILNRPPQNHSVRFIGGLNEGLGSKRRKLRGKVQPIKNRHKGKIQPDQSVWWPWQSYEEWSLSRKHLIQSELHKNDSSNRQNKNQQAHRRKGKKKRDKRKSKKKKSMFNNVTIHTNTVSNKLHFKLKEETEKGQHDDNHQRQPIEPRTFKDLPTFELKYNKVTKRNFTADYNECLVDNGGCEGLCINTIGSYKCHCPEGFRLDPYTKNCKDINECILRNGHGPCQGECYNKWGSFSCGCQSIPGTELSEDGISCKVVDSCAKEQCSHMCINTRLGAFCACPQGFVLSADWKNCVDVDECLQTDLQSPPCKNNCTNTNGSYICH</sequence>
<dbReference type="SUPFAM" id="SSF57196">
    <property type="entry name" value="EGF/Laminin"/>
    <property type="match status" value="3"/>
</dbReference>
<evidence type="ECO:0000256" key="7">
    <source>
        <dbReference type="ARBA" id="ARBA00023180"/>
    </source>
</evidence>
<dbReference type="Pfam" id="PF07645">
    <property type="entry name" value="EGF_CA"/>
    <property type="match status" value="2"/>
</dbReference>
<evidence type="ECO:0000256" key="3">
    <source>
        <dbReference type="ARBA" id="ARBA00022536"/>
    </source>
</evidence>
<name>A0A8I6SK75_CIMLE</name>
<evidence type="ECO:0000256" key="2">
    <source>
        <dbReference type="ARBA" id="ARBA00022525"/>
    </source>
</evidence>
<feature type="region of interest" description="Disordered" evidence="9">
    <location>
        <begin position="138"/>
        <end position="178"/>
    </location>
</feature>
<dbReference type="RefSeq" id="XP_024082842.1">
    <property type="nucleotide sequence ID" value="XM_024227074.1"/>
</dbReference>
<keyword evidence="7" id="KW-0325">Glycoprotein</keyword>
<dbReference type="OMA" id="NECILRN"/>
<organism evidence="11 12">
    <name type="scientific">Cimex lectularius</name>
    <name type="common">Bed bug</name>
    <name type="synonym">Acanthia lectularia</name>
    <dbReference type="NCBI Taxonomy" id="79782"/>
    <lineage>
        <taxon>Eukaryota</taxon>
        <taxon>Metazoa</taxon>
        <taxon>Ecdysozoa</taxon>
        <taxon>Arthropoda</taxon>
        <taxon>Hexapoda</taxon>
        <taxon>Insecta</taxon>
        <taxon>Pterygota</taxon>
        <taxon>Neoptera</taxon>
        <taxon>Paraneoptera</taxon>
        <taxon>Hemiptera</taxon>
        <taxon>Heteroptera</taxon>
        <taxon>Panheteroptera</taxon>
        <taxon>Cimicomorpha</taxon>
        <taxon>Cimicidae</taxon>
        <taxon>Cimex</taxon>
    </lineage>
</organism>
<keyword evidence="2" id="KW-0964">Secreted</keyword>
<dbReference type="InterPro" id="IPR052080">
    <property type="entry name" value="vWF_C/EGF_Fibrillin"/>
</dbReference>
<dbReference type="Proteomes" id="UP000494040">
    <property type="component" value="Unassembled WGS sequence"/>
</dbReference>
<dbReference type="SMART" id="SM00179">
    <property type="entry name" value="EGF_CA"/>
    <property type="match status" value="4"/>
</dbReference>
<comment type="caution">
    <text evidence="8">Lacks conserved residue(s) required for the propagation of feature annotation.</text>
</comment>
<evidence type="ECO:0000256" key="8">
    <source>
        <dbReference type="PROSITE-ProRule" id="PRU00076"/>
    </source>
</evidence>
<feature type="compositionally biased region" description="Basic residues" evidence="9">
    <location>
        <begin position="152"/>
        <end position="172"/>
    </location>
</feature>
<keyword evidence="3 8" id="KW-0245">EGF-like domain</keyword>
<keyword evidence="12" id="KW-1185">Reference proteome</keyword>
<evidence type="ECO:0000313" key="12">
    <source>
        <dbReference type="Proteomes" id="UP000494040"/>
    </source>
</evidence>
<reference evidence="11" key="1">
    <citation type="submission" date="2022-01" db="UniProtKB">
        <authorList>
            <consortium name="EnsemblMetazoa"/>
        </authorList>
    </citation>
    <scope>IDENTIFICATION</scope>
</reference>
<feature type="domain" description="EGF-like" evidence="10">
    <location>
        <begin position="236"/>
        <end position="276"/>
    </location>
</feature>
<dbReference type="GeneID" id="106663431"/>
<keyword evidence="5" id="KW-0677">Repeat</keyword>
<keyword evidence="4" id="KW-0732">Signal</keyword>
<dbReference type="EnsemblMetazoa" id="XM_024227074.1">
    <property type="protein sequence ID" value="XP_024082842.1"/>
    <property type="gene ID" value="LOC106663431"/>
</dbReference>
<evidence type="ECO:0000256" key="6">
    <source>
        <dbReference type="ARBA" id="ARBA00023157"/>
    </source>
</evidence>
<evidence type="ECO:0000256" key="4">
    <source>
        <dbReference type="ARBA" id="ARBA00022729"/>
    </source>
</evidence>
<dbReference type="PANTHER" id="PTHR47333">
    <property type="entry name" value="VON WILLEBRAND FACTOR C AND EGF DOMAIN-CONTAINING PROTEIN"/>
    <property type="match status" value="1"/>
</dbReference>
<accession>A0A8I6SK75</accession>
<evidence type="ECO:0000313" key="11">
    <source>
        <dbReference type="EnsemblMetazoa" id="XP_024082842.1"/>
    </source>
</evidence>
<dbReference type="InterPro" id="IPR018097">
    <property type="entry name" value="EGF_Ca-bd_CS"/>
</dbReference>
<dbReference type="GO" id="GO:0005576">
    <property type="term" value="C:extracellular region"/>
    <property type="evidence" value="ECO:0007669"/>
    <property type="project" value="UniProtKB-SubCell"/>
</dbReference>
<dbReference type="PANTHER" id="PTHR47333:SF4">
    <property type="entry name" value="EGF-LIKE DOMAIN-CONTAINING PROTEIN"/>
    <property type="match status" value="1"/>
</dbReference>
<comment type="subcellular location">
    <subcellularLocation>
        <location evidence="1">Secreted</location>
    </subcellularLocation>
</comment>
<dbReference type="KEGG" id="clec:106663431"/>
<dbReference type="InterPro" id="IPR049883">
    <property type="entry name" value="NOTCH1_EGF-like"/>
</dbReference>
<dbReference type="GO" id="GO:0005509">
    <property type="term" value="F:calcium ion binding"/>
    <property type="evidence" value="ECO:0007669"/>
    <property type="project" value="InterPro"/>
</dbReference>
<dbReference type="PROSITE" id="PS00010">
    <property type="entry name" value="ASX_HYDROXYL"/>
    <property type="match status" value="1"/>
</dbReference>
<evidence type="ECO:0000259" key="10">
    <source>
        <dbReference type="PROSITE" id="PS50026"/>
    </source>
</evidence>
<dbReference type="SMART" id="SM00181">
    <property type="entry name" value="EGF"/>
    <property type="match status" value="3"/>
</dbReference>
<dbReference type="FunFam" id="2.10.25.10:FF:000240">
    <property type="entry name" value="Vitamin K-dependent protein S"/>
    <property type="match status" value="1"/>
</dbReference>
<dbReference type="OrthoDB" id="10045365at2759"/>
<dbReference type="InterPro" id="IPR000742">
    <property type="entry name" value="EGF"/>
</dbReference>
<dbReference type="PROSITE" id="PS01187">
    <property type="entry name" value="EGF_CA"/>
    <property type="match status" value="2"/>
</dbReference>
<dbReference type="CDD" id="cd00054">
    <property type="entry name" value="EGF_CA"/>
    <property type="match status" value="2"/>
</dbReference>
<dbReference type="PROSITE" id="PS50026">
    <property type="entry name" value="EGF_3"/>
    <property type="match status" value="1"/>
</dbReference>
<evidence type="ECO:0000256" key="1">
    <source>
        <dbReference type="ARBA" id="ARBA00004613"/>
    </source>
</evidence>
<evidence type="ECO:0000256" key="9">
    <source>
        <dbReference type="SAM" id="MobiDB-lite"/>
    </source>
</evidence>
<dbReference type="InterPro" id="IPR000152">
    <property type="entry name" value="EGF-type_Asp/Asn_hydroxyl_site"/>
</dbReference>
<dbReference type="InterPro" id="IPR001881">
    <property type="entry name" value="EGF-like_Ca-bd_dom"/>
</dbReference>